<evidence type="ECO:0000313" key="1">
    <source>
        <dbReference type="EMBL" id="VFR37808.1"/>
    </source>
</evidence>
<name>A0A484QH91_9ZZZZ</name>
<proteinExistence type="predicted"/>
<organism evidence="1">
    <name type="scientific">plant metagenome</name>
    <dbReference type="NCBI Taxonomy" id="1297885"/>
    <lineage>
        <taxon>unclassified sequences</taxon>
        <taxon>metagenomes</taxon>
        <taxon>organismal metagenomes</taxon>
    </lineage>
</organism>
<evidence type="ECO:0000313" key="3">
    <source>
        <dbReference type="EMBL" id="VFR82506.1"/>
    </source>
</evidence>
<dbReference type="EMBL" id="CAADIJ010000023">
    <property type="protein sequence ID" value="VFR82506.1"/>
    <property type="molecule type" value="Genomic_DNA"/>
</dbReference>
<accession>A0A484QH91</accession>
<gene>
    <name evidence="1" type="ORF">ANDA3_3510</name>
    <name evidence="2" type="ORF">DAR2_3360</name>
    <name evidence="3" type="ORF">DAR3_3358</name>
</gene>
<evidence type="ECO:0000313" key="2">
    <source>
        <dbReference type="EMBL" id="VFR64487.1"/>
    </source>
</evidence>
<sequence length="53" mass="5852">MVPWSPSMKTVAGLMMFSVSVEPAGAGVDDVILRLPYTSEKLNFITVKFIFTE</sequence>
<protein>
    <submittedName>
        <fullName evidence="1">Uncharacterized protein</fullName>
    </submittedName>
</protein>
<dbReference type="EMBL" id="CAADIC010000023">
    <property type="protein sequence ID" value="VFR37808.1"/>
    <property type="molecule type" value="Genomic_DNA"/>
</dbReference>
<reference evidence="1" key="1">
    <citation type="submission" date="2019-03" db="EMBL/GenBank/DDBJ databases">
        <authorList>
            <person name="Danneels B."/>
        </authorList>
    </citation>
    <scope>NUCLEOTIDE SEQUENCE</scope>
</reference>
<dbReference type="AlphaFoldDB" id="A0A484QH91"/>
<dbReference type="EMBL" id="CAADIL010000006">
    <property type="protein sequence ID" value="VFR64487.1"/>
    <property type="molecule type" value="Genomic_DNA"/>
</dbReference>